<sequence length="131" mass="14968">MAFKYLNDKFMPVPVKNILLAYSQYSEDEFNKVAEEFEREAIGVIDSSVNLTKTLELTNGQDLVTGLCKSYVTAKLHEMIAHPDYIDLAADLMVNFRDNLKRIREAQLSEGESTSDKPKIRKLYIFRGKDG</sequence>
<dbReference type="EMBL" id="CP028102">
    <property type="protein sequence ID" value="AVQ19392.1"/>
    <property type="molecule type" value="Genomic_DNA"/>
</dbReference>
<proteinExistence type="predicted"/>
<keyword evidence="2" id="KW-1185">Reference proteome</keyword>
<protein>
    <submittedName>
        <fullName evidence="1">Uncharacterized protein</fullName>
    </submittedName>
</protein>
<organism evidence="1 2">
    <name type="scientific">Fusobacterium mortiferum ATCC 9817</name>
    <dbReference type="NCBI Taxonomy" id="469616"/>
    <lineage>
        <taxon>Bacteria</taxon>
        <taxon>Fusobacteriati</taxon>
        <taxon>Fusobacteriota</taxon>
        <taxon>Fusobacteriia</taxon>
        <taxon>Fusobacteriales</taxon>
        <taxon>Fusobacteriaceae</taxon>
        <taxon>Fusobacterium</taxon>
    </lineage>
</organism>
<dbReference type="RefSeq" id="WP_005885342.1">
    <property type="nucleotide sequence ID" value="NZ_CP028102.1"/>
</dbReference>
<evidence type="ECO:0000313" key="2">
    <source>
        <dbReference type="Proteomes" id="UP000240258"/>
    </source>
</evidence>
<name>A0ABM6TY78_FUSMR</name>
<accession>A0ABM6TY78</accession>
<dbReference type="GeneID" id="62763850"/>
<evidence type="ECO:0000313" key="1">
    <source>
        <dbReference type="EMBL" id="AVQ19392.1"/>
    </source>
</evidence>
<dbReference type="Proteomes" id="UP000240258">
    <property type="component" value="Chromosome"/>
</dbReference>
<gene>
    <name evidence="1" type="ORF">C4N19_09930</name>
</gene>
<reference evidence="2" key="1">
    <citation type="journal article" date="2018" name="MSphere">
        <title>Fusobacterium Genomics Using MinION and Illumina Sequencing Enables Genome Completion and Correction.</title>
        <authorList>
            <person name="Todd S.M."/>
            <person name="Settlage R.E."/>
            <person name="Lahmers K.K."/>
            <person name="Slade D.J."/>
        </authorList>
    </citation>
    <scope>NUCLEOTIDE SEQUENCE [LARGE SCALE GENOMIC DNA]</scope>
    <source>
        <strain evidence="2">ATCC 9817</strain>
    </source>
</reference>